<dbReference type="PROSITE" id="PS50222">
    <property type="entry name" value="EF_HAND_2"/>
    <property type="match status" value="1"/>
</dbReference>
<comment type="caution">
    <text evidence="4">The sequence shown here is derived from an EMBL/GenBank/DDBJ whole genome shotgun (WGS) entry which is preliminary data.</text>
</comment>
<dbReference type="GO" id="GO:0005509">
    <property type="term" value="F:calcium ion binding"/>
    <property type="evidence" value="ECO:0007669"/>
    <property type="project" value="InterPro"/>
</dbReference>
<reference evidence="4" key="1">
    <citation type="submission" date="2020-06" db="EMBL/GenBank/DDBJ databases">
        <authorList>
            <person name="Li T."/>
            <person name="Hu X."/>
            <person name="Zhang T."/>
            <person name="Song X."/>
            <person name="Zhang H."/>
            <person name="Dai N."/>
            <person name="Sheng W."/>
            <person name="Hou X."/>
            <person name="Wei L."/>
        </authorList>
    </citation>
    <scope>NUCLEOTIDE SEQUENCE</scope>
    <source>
        <strain evidence="4">3651</strain>
        <tissue evidence="4">Leaf</tissue>
    </source>
</reference>
<sequence>MAIIKITSNPPHRGPSDGKVEVSEQEFKKWLKKFDVDGDGRISAEELREAIRAKGGWFSKWKAKRGVKTADKDRNGVIDDDEIGNLVEFAKKHLGLRVISSDR</sequence>
<proteinExistence type="predicted"/>
<dbReference type="EMBL" id="JACGWO010000004">
    <property type="protein sequence ID" value="KAK4429004.1"/>
    <property type="molecule type" value="Genomic_DNA"/>
</dbReference>
<dbReference type="InterPro" id="IPR050145">
    <property type="entry name" value="Centrin_CML-like"/>
</dbReference>
<evidence type="ECO:0000313" key="5">
    <source>
        <dbReference type="Proteomes" id="UP001293254"/>
    </source>
</evidence>
<dbReference type="CDD" id="cd00051">
    <property type="entry name" value="EFh"/>
    <property type="match status" value="1"/>
</dbReference>
<dbReference type="AlphaFoldDB" id="A0AAE2CP35"/>
<dbReference type="InterPro" id="IPR011992">
    <property type="entry name" value="EF-hand-dom_pair"/>
</dbReference>
<dbReference type="Gene3D" id="1.10.238.10">
    <property type="entry name" value="EF-hand"/>
    <property type="match status" value="1"/>
</dbReference>
<feature type="domain" description="EF-hand" evidence="3">
    <location>
        <begin position="22"/>
        <end position="57"/>
    </location>
</feature>
<dbReference type="InterPro" id="IPR018247">
    <property type="entry name" value="EF_Hand_1_Ca_BS"/>
</dbReference>
<evidence type="ECO:0000256" key="2">
    <source>
        <dbReference type="ARBA" id="ARBA00022837"/>
    </source>
</evidence>
<reference evidence="4" key="2">
    <citation type="journal article" date="2024" name="Plant">
        <title>Genomic evolution and insights into agronomic trait innovations of Sesamum species.</title>
        <authorList>
            <person name="Miao H."/>
            <person name="Wang L."/>
            <person name="Qu L."/>
            <person name="Liu H."/>
            <person name="Sun Y."/>
            <person name="Le M."/>
            <person name="Wang Q."/>
            <person name="Wei S."/>
            <person name="Zheng Y."/>
            <person name="Lin W."/>
            <person name="Duan Y."/>
            <person name="Cao H."/>
            <person name="Xiong S."/>
            <person name="Wang X."/>
            <person name="Wei L."/>
            <person name="Li C."/>
            <person name="Ma Q."/>
            <person name="Ju M."/>
            <person name="Zhao R."/>
            <person name="Li G."/>
            <person name="Mu C."/>
            <person name="Tian Q."/>
            <person name="Mei H."/>
            <person name="Zhang T."/>
            <person name="Gao T."/>
            <person name="Zhang H."/>
        </authorList>
    </citation>
    <scope>NUCLEOTIDE SEQUENCE</scope>
    <source>
        <strain evidence="4">3651</strain>
    </source>
</reference>
<name>A0AAE2CP35_9LAMI</name>
<dbReference type="PANTHER" id="PTHR23050">
    <property type="entry name" value="CALCIUM BINDING PROTEIN"/>
    <property type="match status" value="1"/>
</dbReference>
<dbReference type="PROSITE" id="PS00018">
    <property type="entry name" value="EF_HAND_1"/>
    <property type="match status" value="2"/>
</dbReference>
<evidence type="ECO:0000256" key="1">
    <source>
        <dbReference type="ARBA" id="ARBA00022737"/>
    </source>
</evidence>
<evidence type="ECO:0000259" key="3">
    <source>
        <dbReference type="PROSITE" id="PS50222"/>
    </source>
</evidence>
<dbReference type="SMART" id="SM00054">
    <property type="entry name" value="EFh"/>
    <property type="match status" value="1"/>
</dbReference>
<protein>
    <recommendedName>
        <fullName evidence="3">EF-hand domain-containing protein</fullName>
    </recommendedName>
</protein>
<dbReference type="Proteomes" id="UP001293254">
    <property type="component" value="Unassembled WGS sequence"/>
</dbReference>
<gene>
    <name evidence="4" type="ORF">Salat_1200400</name>
</gene>
<dbReference type="SUPFAM" id="SSF47473">
    <property type="entry name" value="EF-hand"/>
    <property type="match status" value="1"/>
</dbReference>
<keyword evidence="5" id="KW-1185">Reference proteome</keyword>
<keyword evidence="1" id="KW-0677">Repeat</keyword>
<organism evidence="4 5">
    <name type="scientific">Sesamum alatum</name>
    <dbReference type="NCBI Taxonomy" id="300844"/>
    <lineage>
        <taxon>Eukaryota</taxon>
        <taxon>Viridiplantae</taxon>
        <taxon>Streptophyta</taxon>
        <taxon>Embryophyta</taxon>
        <taxon>Tracheophyta</taxon>
        <taxon>Spermatophyta</taxon>
        <taxon>Magnoliopsida</taxon>
        <taxon>eudicotyledons</taxon>
        <taxon>Gunneridae</taxon>
        <taxon>Pentapetalae</taxon>
        <taxon>asterids</taxon>
        <taxon>lamiids</taxon>
        <taxon>Lamiales</taxon>
        <taxon>Pedaliaceae</taxon>
        <taxon>Sesamum</taxon>
    </lineage>
</organism>
<evidence type="ECO:0000313" key="4">
    <source>
        <dbReference type="EMBL" id="KAK4429004.1"/>
    </source>
</evidence>
<dbReference type="Pfam" id="PF13202">
    <property type="entry name" value="EF-hand_5"/>
    <property type="match status" value="2"/>
</dbReference>
<keyword evidence="2" id="KW-0106">Calcium</keyword>
<accession>A0AAE2CP35</accession>
<dbReference type="InterPro" id="IPR002048">
    <property type="entry name" value="EF_hand_dom"/>
</dbReference>